<gene>
    <name evidence="14" type="ORF">BDA96_02G043900</name>
</gene>
<keyword evidence="4" id="KW-0479">Metal-binding</keyword>
<dbReference type="PROSITE" id="PS51485">
    <property type="entry name" value="PHYTOCYANIN"/>
    <property type="match status" value="1"/>
</dbReference>
<keyword evidence="7" id="KW-1133">Transmembrane helix</keyword>
<dbReference type="Proteomes" id="UP000807115">
    <property type="component" value="Chromosome 2"/>
</dbReference>
<evidence type="ECO:0000256" key="8">
    <source>
        <dbReference type="ARBA" id="ARBA00023008"/>
    </source>
</evidence>
<evidence type="ECO:0000313" key="15">
    <source>
        <dbReference type="Proteomes" id="UP000807115"/>
    </source>
</evidence>
<evidence type="ECO:0000256" key="7">
    <source>
        <dbReference type="ARBA" id="ARBA00022989"/>
    </source>
</evidence>
<dbReference type="GO" id="GO:0009610">
    <property type="term" value="P:response to symbiotic fungus"/>
    <property type="evidence" value="ECO:0007669"/>
    <property type="project" value="UniProtKB-ARBA"/>
</dbReference>
<dbReference type="InterPro" id="IPR008972">
    <property type="entry name" value="Cupredoxin"/>
</dbReference>
<dbReference type="EMBL" id="CM027681">
    <property type="protein sequence ID" value="KAG0541744.1"/>
    <property type="molecule type" value="Genomic_DNA"/>
</dbReference>
<name>A0A921RL43_SORBI</name>
<dbReference type="PANTHER" id="PTHR33021:SF557">
    <property type="entry name" value="OS07G0165900 PROTEIN"/>
    <property type="match status" value="1"/>
</dbReference>
<feature type="domain" description="Phytocyanin" evidence="13">
    <location>
        <begin position="26"/>
        <end position="126"/>
    </location>
</feature>
<dbReference type="Pfam" id="PF02298">
    <property type="entry name" value="Cu_bind_like"/>
    <property type="match status" value="1"/>
</dbReference>
<evidence type="ECO:0000256" key="2">
    <source>
        <dbReference type="ARBA" id="ARBA00022448"/>
    </source>
</evidence>
<dbReference type="Gene3D" id="2.60.40.420">
    <property type="entry name" value="Cupredoxins - blue copper proteins"/>
    <property type="match status" value="1"/>
</dbReference>
<evidence type="ECO:0000256" key="10">
    <source>
        <dbReference type="ARBA" id="ARBA00023157"/>
    </source>
</evidence>
<dbReference type="GO" id="GO:0046872">
    <property type="term" value="F:metal ion binding"/>
    <property type="evidence" value="ECO:0007669"/>
    <property type="project" value="UniProtKB-KW"/>
</dbReference>
<feature type="signal peptide" evidence="12">
    <location>
        <begin position="1"/>
        <end position="25"/>
    </location>
</feature>
<protein>
    <recommendedName>
        <fullName evidence="13">Phytocyanin domain-containing protein</fullName>
    </recommendedName>
</protein>
<evidence type="ECO:0000313" key="14">
    <source>
        <dbReference type="EMBL" id="KAG0541744.1"/>
    </source>
</evidence>
<reference evidence="14" key="2">
    <citation type="submission" date="2020-10" db="EMBL/GenBank/DDBJ databases">
        <authorList>
            <person name="Cooper E.A."/>
            <person name="Brenton Z.W."/>
            <person name="Flinn B.S."/>
            <person name="Jenkins J."/>
            <person name="Shu S."/>
            <person name="Flowers D."/>
            <person name="Luo F."/>
            <person name="Wang Y."/>
            <person name="Xia P."/>
            <person name="Barry K."/>
            <person name="Daum C."/>
            <person name="Lipzen A."/>
            <person name="Yoshinaga Y."/>
            <person name="Schmutz J."/>
            <person name="Saski C."/>
            <person name="Vermerris W."/>
            <person name="Kresovich S."/>
        </authorList>
    </citation>
    <scope>NUCLEOTIDE SEQUENCE</scope>
</reference>
<dbReference type="InterPro" id="IPR039391">
    <property type="entry name" value="Phytocyanin-like"/>
</dbReference>
<comment type="caution">
    <text evidence="14">The sequence shown here is derived from an EMBL/GenBank/DDBJ whole genome shotgun (WGS) entry which is preliminary data.</text>
</comment>
<dbReference type="CDD" id="cd04216">
    <property type="entry name" value="Phytocyanin"/>
    <property type="match status" value="1"/>
</dbReference>
<organism evidence="14 15">
    <name type="scientific">Sorghum bicolor</name>
    <name type="common">Sorghum</name>
    <name type="synonym">Sorghum vulgare</name>
    <dbReference type="NCBI Taxonomy" id="4558"/>
    <lineage>
        <taxon>Eukaryota</taxon>
        <taxon>Viridiplantae</taxon>
        <taxon>Streptophyta</taxon>
        <taxon>Embryophyta</taxon>
        <taxon>Tracheophyta</taxon>
        <taxon>Spermatophyta</taxon>
        <taxon>Magnoliopsida</taxon>
        <taxon>Liliopsida</taxon>
        <taxon>Poales</taxon>
        <taxon>Poaceae</taxon>
        <taxon>PACMAD clade</taxon>
        <taxon>Panicoideae</taxon>
        <taxon>Andropogonodae</taxon>
        <taxon>Andropogoneae</taxon>
        <taxon>Sorghinae</taxon>
        <taxon>Sorghum</taxon>
    </lineage>
</organism>
<dbReference type="PANTHER" id="PTHR33021">
    <property type="entry name" value="BLUE COPPER PROTEIN"/>
    <property type="match status" value="1"/>
</dbReference>
<proteinExistence type="predicted"/>
<keyword evidence="5 12" id="KW-0732">Signal</keyword>
<evidence type="ECO:0000256" key="3">
    <source>
        <dbReference type="ARBA" id="ARBA00022692"/>
    </source>
</evidence>
<feature type="chain" id="PRO_5037495322" description="Phytocyanin domain-containing protein" evidence="12">
    <location>
        <begin position="26"/>
        <end position="233"/>
    </location>
</feature>
<dbReference type="InterPro" id="IPR003245">
    <property type="entry name" value="Phytocyanin_dom"/>
</dbReference>
<dbReference type="AlphaFoldDB" id="A0A921RL43"/>
<accession>A0A921RL43</accession>
<dbReference type="PROSITE" id="PS51257">
    <property type="entry name" value="PROKAR_LIPOPROTEIN"/>
    <property type="match status" value="1"/>
</dbReference>
<keyword evidence="3" id="KW-0812">Transmembrane</keyword>
<evidence type="ECO:0000256" key="4">
    <source>
        <dbReference type="ARBA" id="ARBA00022723"/>
    </source>
</evidence>
<reference evidence="14" key="1">
    <citation type="journal article" date="2019" name="BMC Genomics">
        <title>A new reference genome for Sorghum bicolor reveals high levels of sequence similarity between sweet and grain genotypes: implications for the genetics of sugar metabolism.</title>
        <authorList>
            <person name="Cooper E.A."/>
            <person name="Brenton Z.W."/>
            <person name="Flinn B.S."/>
            <person name="Jenkins J."/>
            <person name="Shu S."/>
            <person name="Flowers D."/>
            <person name="Luo F."/>
            <person name="Wang Y."/>
            <person name="Xia P."/>
            <person name="Barry K."/>
            <person name="Daum C."/>
            <person name="Lipzen A."/>
            <person name="Yoshinaga Y."/>
            <person name="Schmutz J."/>
            <person name="Saski C."/>
            <person name="Vermerris W."/>
            <person name="Kresovich S."/>
        </authorList>
    </citation>
    <scope>NUCLEOTIDE SEQUENCE</scope>
</reference>
<evidence type="ECO:0000256" key="9">
    <source>
        <dbReference type="ARBA" id="ARBA00023136"/>
    </source>
</evidence>
<dbReference type="GO" id="GO:0009055">
    <property type="term" value="F:electron transfer activity"/>
    <property type="evidence" value="ECO:0007669"/>
    <property type="project" value="InterPro"/>
</dbReference>
<dbReference type="SUPFAM" id="SSF49503">
    <property type="entry name" value="Cupredoxins"/>
    <property type="match status" value="1"/>
</dbReference>
<keyword evidence="9" id="KW-0472">Membrane</keyword>
<evidence type="ECO:0000256" key="6">
    <source>
        <dbReference type="ARBA" id="ARBA00022982"/>
    </source>
</evidence>
<evidence type="ECO:0000256" key="5">
    <source>
        <dbReference type="ARBA" id="ARBA00022729"/>
    </source>
</evidence>
<keyword evidence="2" id="KW-0813">Transport</keyword>
<keyword evidence="11" id="KW-0325">Glycoprotein</keyword>
<keyword evidence="6" id="KW-0249">Electron transport</keyword>
<evidence type="ECO:0000256" key="11">
    <source>
        <dbReference type="ARBA" id="ARBA00023180"/>
    </source>
</evidence>
<evidence type="ECO:0000256" key="1">
    <source>
        <dbReference type="ARBA" id="ARBA00004479"/>
    </source>
</evidence>
<keyword evidence="10" id="KW-1015">Disulfide bond</keyword>
<evidence type="ECO:0000259" key="13">
    <source>
        <dbReference type="PROSITE" id="PS51485"/>
    </source>
</evidence>
<evidence type="ECO:0000256" key="12">
    <source>
        <dbReference type="SAM" id="SignalP"/>
    </source>
</evidence>
<comment type="subcellular location">
    <subcellularLocation>
        <location evidence="1">Membrane</location>
        <topology evidence="1">Single-pass type I membrane protein</topology>
    </subcellularLocation>
</comment>
<sequence>MASSKQMLLLAVVAAVACLAPLASATVFMVGDNLGWRAKFNNTHWADGKTFRVGDSLLFMYPKEKHTVVQVGEDDFAACNLQGNWLGVWDSGDDVVTLDKPGKVWFICSKPNHCLNGMKLAIDVVDNNSAPTPLPFPFPEVPGLPAATQQSSLCPFPFPFCGPAPAPESTSSPRKSPFPIPAPATSPLFRFLFPSWSGSAAAPASPEAAPPSAAMRNTVGGAVVAVVAAALAF</sequence>
<keyword evidence="8" id="KW-0186">Copper</keyword>
<dbReference type="FunFam" id="2.60.40.420:FF:000067">
    <property type="entry name" value="Cupredoxin superfamily protein"/>
    <property type="match status" value="1"/>
</dbReference>
<dbReference type="GO" id="GO:0016020">
    <property type="term" value="C:membrane"/>
    <property type="evidence" value="ECO:0007669"/>
    <property type="project" value="UniProtKB-SubCell"/>
</dbReference>